<proteinExistence type="predicted"/>
<dbReference type="EMBL" id="JABBWM010000009">
    <property type="protein sequence ID" value="KAG2114565.1"/>
    <property type="molecule type" value="Genomic_DNA"/>
</dbReference>
<protein>
    <submittedName>
        <fullName evidence="2">Uncharacterized protein</fullName>
    </submittedName>
</protein>
<evidence type="ECO:0000313" key="3">
    <source>
        <dbReference type="Proteomes" id="UP000823399"/>
    </source>
</evidence>
<organism evidence="2 3">
    <name type="scientific">Suillus discolor</name>
    <dbReference type="NCBI Taxonomy" id="1912936"/>
    <lineage>
        <taxon>Eukaryota</taxon>
        <taxon>Fungi</taxon>
        <taxon>Dikarya</taxon>
        <taxon>Basidiomycota</taxon>
        <taxon>Agaricomycotina</taxon>
        <taxon>Agaricomycetes</taxon>
        <taxon>Agaricomycetidae</taxon>
        <taxon>Boletales</taxon>
        <taxon>Suillineae</taxon>
        <taxon>Suillaceae</taxon>
        <taxon>Suillus</taxon>
    </lineage>
</organism>
<dbReference type="OrthoDB" id="2678639at2759"/>
<evidence type="ECO:0000256" key="1">
    <source>
        <dbReference type="SAM" id="MobiDB-lite"/>
    </source>
</evidence>
<name>A0A9P7JX47_9AGAM</name>
<feature type="compositionally biased region" description="Polar residues" evidence="1">
    <location>
        <begin position="192"/>
        <end position="202"/>
    </location>
</feature>
<keyword evidence="3" id="KW-1185">Reference proteome</keyword>
<dbReference type="GeneID" id="64698367"/>
<evidence type="ECO:0000313" key="2">
    <source>
        <dbReference type="EMBL" id="KAG2114565.1"/>
    </source>
</evidence>
<reference evidence="2" key="1">
    <citation type="journal article" date="2020" name="New Phytol.">
        <title>Comparative genomics reveals dynamic genome evolution in host specialist ectomycorrhizal fungi.</title>
        <authorList>
            <person name="Lofgren L.A."/>
            <person name="Nguyen N.H."/>
            <person name="Vilgalys R."/>
            <person name="Ruytinx J."/>
            <person name="Liao H.L."/>
            <person name="Branco S."/>
            <person name="Kuo A."/>
            <person name="LaButti K."/>
            <person name="Lipzen A."/>
            <person name="Andreopoulos W."/>
            <person name="Pangilinan J."/>
            <person name="Riley R."/>
            <person name="Hundley H."/>
            <person name="Na H."/>
            <person name="Barry K."/>
            <person name="Grigoriev I.V."/>
            <person name="Stajich J.E."/>
            <person name="Kennedy P.G."/>
        </authorList>
    </citation>
    <scope>NUCLEOTIDE SEQUENCE</scope>
    <source>
        <strain evidence="2">FC423</strain>
    </source>
</reference>
<comment type="caution">
    <text evidence="2">The sequence shown here is derived from an EMBL/GenBank/DDBJ whole genome shotgun (WGS) entry which is preliminary data.</text>
</comment>
<accession>A0A9P7JX47</accession>
<sequence>MSLVPLLGLNRVVRSTVAKVTIILFIHTASHPAFKTHIPLTAWWVDLVRIDRKLRTAIPMNYFLRHMDELNPASCRFLVHYKAAVRERQRMRLFMTYWELEETNRLRTLLMSLSAEEDLEFRGAERDTQGLLKVLVTEQSLSRTAADVDFLTAVRQRNKTSLRETDAQLDLLEERITQMHRVRSSADGLDNTVGSSPITTDA</sequence>
<dbReference type="Proteomes" id="UP000823399">
    <property type="component" value="Unassembled WGS sequence"/>
</dbReference>
<dbReference type="AlphaFoldDB" id="A0A9P7JX47"/>
<dbReference type="RefSeq" id="XP_041296513.1">
    <property type="nucleotide sequence ID" value="XM_041436108.1"/>
</dbReference>
<gene>
    <name evidence="2" type="ORF">F5147DRAFT_677216</name>
</gene>
<feature type="region of interest" description="Disordered" evidence="1">
    <location>
        <begin position="183"/>
        <end position="202"/>
    </location>
</feature>